<dbReference type="Proteomes" id="UP000198677">
    <property type="component" value="Unassembled WGS sequence"/>
</dbReference>
<dbReference type="GO" id="GO:0051539">
    <property type="term" value="F:4 iron, 4 sulfur cluster binding"/>
    <property type="evidence" value="ECO:0007669"/>
    <property type="project" value="UniProtKB-UniRule"/>
</dbReference>
<evidence type="ECO:0000256" key="2">
    <source>
        <dbReference type="ARBA" id="ARBA00006597"/>
    </source>
</evidence>
<evidence type="ECO:0000313" key="14">
    <source>
        <dbReference type="Proteomes" id="UP000198677"/>
    </source>
</evidence>
<dbReference type="AlphaFoldDB" id="A0A1H7J689"/>
<dbReference type="GO" id="GO:0005737">
    <property type="term" value="C:cytoplasm"/>
    <property type="evidence" value="ECO:0007669"/>
    <property type="project" value="UniProtKB-SubCell"/>
</dbReference>
<dbReference type="GO" id="GO:0035731">
    <property type="term" value="F:dinitrosyl-iron complex binding"/>
    <property type="evidence" value="ECO:0007669"/>
    <property type="project" value="UniProtKB-UniRule"/>
</dbReference>
<keyword evidence="8 11" id="KW-0238">DNA-binding</keyword>
<evidence type="ECO:0000256" key="5">
    <source>
        <dbReference type="ARBA" id="ARBA00023004"/>
    </source>
</evidence>
<comment type="subcellular location">
    <subcellularLocation>
        <location evidence="1 11">Cytoplasm</location>
    </subcellularLocation>
</comment>
<comment type="similarity">
    <text evidence="2 11">Belongs to the WhiB family.</text>
</comment>
<evidence type="ECO:0000256" key="8">
    <source>
        <dbReference type="ARBA" id="ARBA00023125"/>
    </source>
</evidence>
<sequence length="114" mass="12780">MINTLRHTHQSAYDAPEDWSASALCRTIPDPDRMFVRGSAQQRKAAALCRHCPVVQQCGAEALDNRVESGIWGGMTEIERRNLLMLYPHIRSWAAFIARAHGAARSRTIFDAMA</sequence>
<evidence type="ECO:0000256" key="10">
    <source>
        <dbReference type="ARBA" id="ARBA00023163"/>
    </source>
</evidence>
<evidence type="ECO:0000256" key="4">
    <source>
        <dbReference type="ARBA" id="ARBA00022723"/>
    </source>
</evidence>
<dbReference type="PANTHER" id="PTHR38839:SF7">
    <property type="entry name" value="TRANSCRIPTIONAL REGULATOR WHIB4"/>
    <property type="match status" value="1"/>
</dbReference>
<evidence type="ECO:0000256" key="6">
    <source>
        <dbReference type="ARBA" id="ARBA00023014"/>
    </source>
</evidence>
<evidence type="ECO:0000256" key="9">
    <source>
        <dbReference type="ARBA" id="ARBA00023157"/>
    </source>
</evidence>
<evidence type="ECO:0000256" key="3">
    <source>
        <dbReference type="ARBA" id="ARBA00022485"/>
    </source>
</evidence>
<dbReference type="EMBL" id="FOAW01000003">
    <property type="protein sequence ID" value="SEK70126.1"/>
    <property type="molecule type" value="Genomic_DNA"/>
</dbReference>
<feature type="binding site" evidence="11">
    <location>
        <position position="58"/>
    </location>
    <ligand>
        <name>[4Fe-4S] cluster</name>
        <dbReference type="ChEBI" id="CHEBI:49883"/>
    </ligand>
</feature>
<dbReference type="GO" id="GO:0045892">
    <property type="term" value="P:negative regulation of DNA-templated transcription"/>
    <property type="evidence" value="ECO:0007669"/>
    <property type="project" value="TreeGrafter"/>
</dbReference>
<comment type="function">
    <text evidence="11">Acts as a transcriptional regulator. Probably redox-responsive. The apo- but not holo-form probably binds DNA.</text>
</comment>
<proteinExistence type="inferred from homology"/>
<keyword evidence="9 11" id="KW-1015">Disulfide bond</keyword>
<keyword evidence="7 11" id="KW-0805">Transcription regulation</keyword>
<feature type="binding site" evidence="11">
    <location>
        <position position="49"/>
    </location>
    <ligand>
        <name>[4Fe-4S] cluster</name>
        <dbReference type="ChEBI" id="CHEBI:49883"/>
    </ligand>
</feature>
<feature type="domain" description="4Fe-4S Wbl-type" evidence="12">
    <location>
        <begin position="24"/>
        <end position="82"/>
    </location>
</feature>
<comment type="PTM">
    <text evidence="11">Upon Fe-S cluster removal intramolecular disulfide bonds are formed.</text>
</comment>
<dbReference type="PROSITE" id="PS51674">
    <property type="entry name" value="4FE4S_WBL"/>
    <property type="match status" value="1"/>
</dbReference>
<dbReference type="Pfam" id="PF02467">
    <property type="entry name" value="Whib"/>
    <property type="match status" value="1"/>
</dbReference>
<keyword evidence="14" id="KW-1185">Reference proteome</keyword>
<dbReference type="InterPro" id="IPR034768">
    <property type="entry name" value="4FE4S_WBL"/>
</dbReference>
<dbReference type="PANTHER" id="PTHR38839">
    <property type="entry name" value="TRANSCRIPTIONAL REGULATOR WHID-RELATED"/>
    <property type="match status" value="1"/>
</dbReference>
<reference evidence="14" key="1">
    <citation type="submission" date="2016-10" db="EMBL/GenBank/DDBJ databases">
        <authorList>
            <person name="Varghese N."/>
            <person name="Submissions S."/>
        </authorList>
    </citation>
    <scope>NUCLEOTIDE SEQUENCE [LARGE SCALE GENOMIC DNA]</scope>
    <source>
        <strain evidence="14">DSM 44675</strain>
    </source>
</reference>
<keyword evidence="4 11" id="KW-0479">Metal-binding</keyword>
<evidence type="ECO:0000256" key="1">
    <source>
        <dbReference type="ARBA" id="ARBA00004496"/>
    </source>
</evidence>
<organism evidence="13 14">
    <name type="scientific">Rhodococcus maanshanensis</name>
    <dbReference type="NCBI Taxonomy" id="183556"/>
    <lineage>
        <taxon>Bacteria</taxon>
        <taxon>Bacillati</taxon>
        <taxon>Actinomycetota</taxon>
        <taxon>Actinomycetes</taxon>
        <taxon>Mycobacteriales</taxon>
        <taxon>Nocardiaceae</taxon>
        <taxon>Rhodococcus</taxon>
    </lineage>
</organism>
<dbReference type="InterPro" id="IPR003482">
    <property type="entry name" value="Whib"/>
</dbReference>
<evidence type="ECO:0000313" key="13">
    <source>
        <dbReference type="EMBL" id="SEK70126.1"/>
    </source>
</evidence>
<keyword evidence="10 11" id="KW-0804">Transcription</keyword>
<dbReference type="GO" id="GO:0046872">
    <property type="term" value="F:metal ion binding"/>
    <property type="evidence" value="ECO:0007669"/>
    <property type="project" value="UniProtKB-KW"/>
</dbReference>
<dbReference type="RefSeq" id="WP_072750347.1">
    <property type="nucleotide sequence ID" value="NZ_FOAW01000003.1"/>
</dbReference>
<accession>A0A1H7J689</accession>
<protein>
    <recommendedName>
        <fullName evidence="11">Transcriptional regulator WhiB</fullName>
    </recommendedName>
</protein>
<dbReference type="HAMAP" id="MF_01479">
    <property type="entry name" value="WhiB"/>
    <property type="match status" value="1"/>
</dbReference>
<comment type="cofactor">
    <cofactor evidence="11">
        <name>[4Fe-4S] cluster</name>
        <dbReference type="ChEBI" id="CHEBI:49883"/>
    </cofactor>
    <text evidence="11">Binds 1 [4Fe-4S] cluster per subunit. Following nitrosylation of the [4Fe-4S] cluster binds 1 [4Fe-8(NO)] cluster per subunit.</text>
</comment>
<dbReference type="OrthoDB" id="4228525at2"/>
<keyword evidence="11" id="KW-0963">Cytoplasm</keyword>
<dbReference type="GO" id="GO:0003677">
    <property type="term" value="F:DNA binding"/>
    <property type="evidence" value="ECO:0007669"/>
    <property type="project" value="UniProtKB-UniRule"/>
</dbReference>
<name>A0A1H7J689_9NOCA</name>
<dbReference type="GO" id="GO:0047134">
    <property type="term" value="F:protein-disulfide reductase [NAD(P)H] activity"/>
    <property type="evidence" value="ECO:0007669"/>
    <property type="project" value="TreeGrafter"/>
</dbReference>
<keyword evidence="6 11" id="KW-0411">Iron-sulfur</keyword>
<evidence type="ECO:0000256" key="7">
    <source>
        <dbReference type="ARBA" id="ARBA00023015"/>
    </source>
</evidence>
<evidence type="ECO:0000256" key="11">
    <source>
        <dbReference type="HAMAP-Rule" id="MF_01479"/>
    </source>
</evidence>
<feature type="binding site" evidence="11">
    <location>
        <position position="52"/>
    </location>
    <ligand>
        <name>[4Fe-4S] cluster</name>
        <dbReference type="ChEBI" id="CHEBI:49883"/>
    </ligand>
</feature>
<keyword evidence="5 11" id="KW-0408">Iron</keyword>
<dbReference type="GO" id="GO:0045454">
    <property type="term" value="P:cell redox homeostasis"/>
    <property type="evidence" value="ECO:0007669"/>
    <property type="project" value="TreeGrafter"/>
</dbReference>
<feature type="binding site" evidence="11">
    <location>
        <position position="25"/>
    </location>
    <ligand>
        <name>[4Fe-4S] cluster</name>
        <dbReference type="ChEBI" id="CHEBI:49883"/>
    </ligand>
</feature>
<evidence type="ECO:0000259" key="12">
    <source>
        <dbReference type="PROSITE" id="PS51674"/>
    </source>
</evidence>
<keyword evidence="3 11" id="KW-0004">4Fe-4S</keyword>
<gene>
    <name evidence="11" type="primary">whiB</name>
    <name evidence="13" type="ORF">SAMN05444583_10393</name>
</gene>
<comment type="PTM">
    <text evidence="11">The Fe-S cluster can be nitrosylated by nitric oxide (NO).</text>
</comment>